<keyword evidence="1" id="KW-0547">Nucleotide-binding</keyword>
<dbReference type="EMBL" id="JTEO01000002">
    <property type="protein sequence ID" value="MCQ6962316.1"/>
    <property type="molecule type" value="Genomic_DNA"/>
</dbReference>
<dbReference type="RefSeq" id="WP_256622113.1">
    <property type="nucleotide sequence ID" value="NZ_JTEO01000002.1"/>
</dbReference>
<comment type="caution">
    <text evidence="3">The sequence shown here is derived from an EMBL/GenBank/DDBJ whole genome shotgun (WGS) entry which is preliminary data.</text>
</comment>
<keyword evidence="1" id="KW-0067">ATP-binding</keyword>
<proteinExistence type="predicted"/>
<gene>
    <name evidence="3" type="ORF">PV02_04205</name>
</gene>
<sequence length="393" mass="44680">MNDAGVQEGVVVLGDHVQGLGIIRCFGRKKIPVYLVNDKGLCVGRFSRFLTGFLKSPEFNDEQGLVSYLMDIGKRKGLHKFLIIPTNDLAVRIVSKNKEILSSIYTISTPNLDAIELIYNKRRTFELAKRLGVPIPNTIFPSSVENLDTLLSDVSYPLIIKGSIGHIFYKTTGTKLFVVNSKEEILDFYQKYKGSIQPSDTIIQELIDGPTENVHSFCSFFKEGQVYAWWSGKKIRAHPMLYGTATLAESVHDPSLLEYGSRLLNAMGYYGVSEIEFKLDPRDGVFKLLEMNARTWLWVSLAIRCGVDLPYILYSDMIKNETITVDSFKVDIKWYHFYTDSAMVLREILNSRMSIKEYLSSVKGEKELAVFSTDDPLPFIAETLLLPYLWLTR</sequence>
<dbReference type="AlphaFoldDB" id="A0AAE3KWK6"/>
<keyword evidence="4" id="KW-1185">Reference proteome</keyword>
<protein>
    <recommendedName>
        <fullName evidence="2">ATP-grasp domain-containing protein</fullName>
    </recommendedName>
</protein>
<dbReference type="GO" id="GO:0005524">
    <property type="term" value="F:ATP binding"/>
    <property type="evidence" value="ECO:0007669"/>
    <property type="project" value="UniProtKB-UniRule"/>
</dbReference>
<evidence type="ECO:0000313" key="4">
    <source>
        <dbReference type="Proteomes" id="UP001206983"/>
    </source>
</evidence>
<organism evidence="3 4">
    <name type="scientific">Methanolobus chelungpuianus</name>
    <dbReference type="NCBI Taxonomy" id="502115"/>
    <lineage>
        <taxon>Archaea</taxon>
        <taxon>Methanobacteriati</taxon>
        <taxon>Methanobacteriota</taxon>
        <taxon>Stenosarchaea group</taxon>
        <taxon>Methanomicrobia</taxon>
        <taxon>Methanosarcinales</taxon>
        <taxon>Methanosarcinaceae</taxon>
        <taxon>Methanolobus</taxon>
    </lineage>
</organism>
<dbReference type="Gene3D" id="3.30.470.20">
    <property type="entry name" value="ATP-grasp fold, B domain"/>
    <property type="match status" value="1"/>
</dbReference>
<dbReference type="GO" id="GO:0046872">
    <property type="term" value="F:metal ion binding"/>
    <property type="evidence" value="ECO:0007669"/>
    <property type="project" value="InterPro"/>
</dbReference>
<evidence type="ECO:0000313" key="3">
    <source>
        <dbReference type="EMBL" id="MCQ6962316.1"/>
    </source>
</evidence>
<name>A0AAE3KWK6_9EURY</name>
<evidence type="ECO:0000259" key="2">
    <source>
        <dbReference type="PROSITE" id="PS50975"/>
    </source>
</evidence>
<dbReference type="Gene3D" id="3.30.1490.20">
    <property type="entry name" value="ATP-grasp fold, A domain"/>
    <property type="match status" value="1"/>
</dbReference>
<dbReference type="PROSITE" id="PS50975">
    <property type="entry name" value="ATP_GRASP"/>
    <property type="match status" value="1"/>
</dbReference>
<reference evidence="3 4" key="1">
    <citation type="journal article" date="2011" name="Appl. Environ. Microbiol.">
        <title>Methanogenic archaea isolated from Taiwan's Chelungpu fault.</title>
        <authorList>
            <person name="Wu S.Y."/>
            <person name="Lai M.C."/>
        </authorList>
    </citation>
    <scope>NUCLEOTIDE SEQUENCE [LARGE SCALE GENOMIC DNA]</scope>
    <source>
        <strain evidence="3 4">St545Mb</strain>
    </source>
</reference>
<dbReference type="InterPro" id="IPR011761">
    <property type="entry name" value="ATP-grasp"/>
</dbReference>
<accession>A0AAE3KWK6</accession>
<evidence type="ECO:0000256" key="1">
    <source>
        <dbReference type="PROSITE-ProRule" id="PRU00409"/>
    </source>
</evidence>
<dbReference type="InterPro" id="IPR013815">
    <property type="entry name" value="ATP_grasp_subdomain_1"/>
</dbReference>
<feature type="domain" description="ATP-grasp" evidence="2">
    <location>
        <begin position="125"/>
        <end position="318"/>
    </location>
</feature>
<dbReference type="SUPFAM" id="SSF56059">
    <property type="entry name" value="Glutathione synthetase ATP-binding domain-like"/>
    <property type="match status" value="1"/>
</dbReference>
<dbReference type="Proteomes" id="UP001206983">
    <property type="component" value="Unassembled WGS sequence"/>
</dbReference>